<keyword evidence="3 7" id="KW-0032">Aminotransferase</keyword>
<dbReference type="GO" id="GO:0032259">
    <property type="term" value="P:methylation"/>
    <property type="evidence" value="ECO:0007669"/>
    <property type="project" value="UniProtKB-KW"/>
</dbReference>
<dbReference type="Gene3D" id="3.30.1360.120">
    <property type="entry name" value="Probable tRNA modification gtpase trme, domain 1"/>
    <property type="match status" value="1"/>
</dbReference>
<gene>
    <name evidence="7 11" type="primary">gcvT</name>
    <name evidence="11" type="ordered locus">TREAZ_2949</name>
</gene>
<keyword evidence="4 7" id="KW-0808">Transferase</keyword>
<feature type="domain" description="Aminomethyltransferase C-terminal" evidence="10">
    <location>
        <begin position="286"/>
        <end position="359"/>
    </location>
</feature>
<dbReference type="EMBL" id="CP001841">
    <property type="protein sequence ID" value="AEF82614.1"/>
    <property type="molecule type" value="Genomic_DNA"/>
</dbReference>
<dbReference type="InterPro" id="IPR028896">
    <property type="entry name" value="GcvT/YgfZ/DmdA"/>
</dbReference>
<dbReference type="HOGENOM" id="CLU_007884_10_2_12"/>
<dbReference type="FunFam" id="4.10.1250.10:FF:000001">
    <property type="entry name" value="Aminomethyltransferase"/>
    <property type="match status" value="1"/>
</dbReference>
<dbReference type="GO" id="GO:0005960">
    <property type="term" value="C:glycine cleavage complex"/>
    <property type="evidence" value="ECO:0007669"/>
    <property type="project" value="InterPro"/>
</dbReference>
<reference evidence="11 12" key="2">
    <citation type="journal article" date="2011" name="ISME J.">
        <title>RNA-seq reveals cooperative metabolic interactions between two termite-gut spirochete species in co-culture.</title>
        <authorList>
            <person name="Rosenthal A.Z."/>
            <person name="Matson E.G."/>
            <person name="Eldar A."/>
            <person name="Leadbetter J.R."/>
        </authorList>
    </citation>
    <scope>NUCLEOTIDE SEQUENCE [LARGE SCALE GENOMIC DNA]</scope>
    <source>
        <strain evidence="12">ATCC BAA-888 / DSM 13862 / ZAS-9</strain>
    </source>
</reference>
<evidence type="ECO:0000313" key="11">
    <source>
        <dbReference type="EMBL" id="AEF82614.1"/>
    </source>
</evidence>
<dbReference type="Pfam" id="PF08669">
    <property type="entry name" value="GCV_T_C"/>
    <property type="match status" value="1"/>
</dbReference>
<name>F5YBS0_LEAAZ</name>
<dbReference type="InterPro" id="IPR006222">
    <property type="entry name" value="GCVT_N"/>
</dbReference>
<organism evidence="11 12">
    <name type="scientific">Leadbettera azotonutricia (strain ATCC BAA-888 / DSM 13862 / ZAS-9)</name>
    <name type="common">Treponema azotonutricium</name>
    <dbReference type="NCBI Taxonomy" id="545695"/>
    <lineage>
        <taxon>Bacteria</taxon>
        <taxon>Pseudomonadati</taxon>
        <taxon>Spirochaetota</taxon>
        <taxon>Spirochaetia</taxon>
        <taxon>Spirochaetales</taxon>
        <taxon>Breznakiellaceae</taxon>
        <taxon>Leadbettera</taxon>
    </lineage>
</organism>
<comment type="similarity">
    <text evidence="1 7">Belongs to the GcvT family.</text>
</comment>
<feature type="binding site" evidence="8">
    <location>
        <position position="199"/>
    </location>
    <ligand>
        <name>substrate</name>
    </ligand>
</feature>
<dbReference type="OrthoDB" id="9774591at2"/>
<dbReference type="Proteomes" id="UP000009222">
    <property type="component" value="Chromosome"/>
</dbReference>
<comment type="subunit">
    <text evidence="7">The glycine cleavage system is composed of four proteins: P, T, L and H.</text>
</comment>
<dbReference type="PANTHER" id="PTHR43757:SF2">
    <property type="entry name" value="AMINOMETHYLTRANSFERASE, MITOCHONDRIAL"/>
    <property type="match status" value="1"/>
</dbReference>
<dbReference type="InterPro" id="IPR027266">
    <property type="entry name" value="TrmE/GcvT-like"/>
</dbReference>
<evidence type="ECO:0000256" key="3">
    <source>
        <dbReference type="ARBA" id="ARBA00022576"/>
    </source>
</evidence>
<dbReference type="STRING" id="545695.TREAZ_2949"/>
<dbReference type="GO" id="GO:0005829">
    <property type="term" value="C:cytosol"/>
    <property type="evidence" value="ECO:0007669"/>
    <property type="project" value="TreeGrafter"/>
</dbReference>
<dbReference type="PANTHER" id="PTHR43757">
    <property type="entry name" value="AMINOMETHYLTRANSFERASE"/>
    <property type="match status" value="1"/>
</dbReference>
<dbReference type="GO" id="GO:0008483">
    <property type="term" value="F:transaminase activity"/>
    <property type="evidence" value="ECO:0007669"/>
    <property type="project" value="UniProtKB-KW"/>
</dbReference>
<dbReference type="Pfam" id="PF01571">
    <property type="entry name" value="GCV_T"/>
    <property type="match status" value="1"/>
</dbReference>
<evidence type="ECO:0000256" key="7">
    <source>
        <dbReference type="HAMAP-Rule" id="MF_00259"/>
    </source>
</evidence>
<evidence type="ECO:0000256" key="8">
    <source>
        <dbReference type="PIRSR" id="PIRSR006487-1"/>
    </source>
</evidence>
<reference evidence="12" key="1">
    <citation type="submission" date="2009-12" db="EMBL/GenBank/DDBJ databases">
        <title>Complete sequence of Treponema azotonutricium strain ZAS-9.</title>
        <authorList>
            <person name="Tetu S.G."/>
            <person name="Matson E."/>
            <person name="Ren Q."/>
            <person name="Seshadri R."/>
            <person name="Elbourne L."/>
            <person name="Hassan K.A."/>
            <person name="Durkin A."/>
            <person name="Radune D."/>
            <person name="Mohamoud Y."/>
            <person name="Shay R."/>
            <person name="Jin S."/>
            <person name="Zhang X."/>
            <person name="Lucey K."/>
            <person name="Ballor N.R."/>
            <person name="Ottesen E."/>
            <person name="Rosenthal R."/>
            <person name="Allen A."/>
            <person name="Leadbetter J.R."/>
            <person name="Paulsen I.T."/>
        </authorList>
    </citation>
    <scope>NUCLEOTIDE SEQUENCE [LARGE SCALE GENOMIC DNA]</scope>
    <source>
        <strain evidence="12">ATCC BAA-888 / DSM 13862 / ZAS-9</strain>
    </source>
</reference>
<dbReference type="NCBIfam" id="TIGR00528">
    <property type="entry name" value="gcvT"/>
    <property type="match status" value="1"/>
</dbReference>
<feature type="domain" description="GCVT N-terminal" evidence="9">
    <location>
        <begin position="7"/>
        <end position="266"/>
    </location>
</feature>
<evidence type="ECO:0000256" key="1">
    <source>
        <dbReference type="ARBA" id="ARBA00008609"/>
    </source>
</evidence>
<dbReference type="NCBIfam" id="NF001567">
    <property type="entry name" value="PRK00389.1"/>
    <property type="match status" value="1"/>
</dbReference>
<comment type="catalytic activity">
    <reaction evidence="6 7">
        <text>N(6)-[(R)-S(8)-aminomethyldihydrolipoyl]-L-lysyl-[protein] + (6S)-5,6,7,8-tetrahydrofolate = N(6)-[(R)-dihydrolipoyl]-L-lysyl-[protein] + (6R)-5,10-methylene-5,6,7,8-tetrahydrofolate + NH4(+)</text>
        <dbReference type="Rhea" id="RHEA:16945"/>
        <dbReference type="Rhea" id="RHEA-COMP:10475"/>
        <dbReference type="Rhea" id="RHEA-COMP:10492"/>
        <dbReference type="ChEBI" id="CHEBI:15636"/>
        <dbReference type="ChEBI" id="CHEBI:28938"/>
        <dbReference type="ChEBI" id="CHEBI:57453"/>
        <dbReference type="ChEBI" id="CHEBI:83100"/>
        <dbReference type="ChEBI" id="CHEBI:83143"/>
        <dbReference type="EC" id="2.1.2.10"/>
    </reaction>
</comment>
<keyword evidence="11" id="KW-0489">Methyltransferase</keyword>
<evidence type="ECO:0000256" key="2">
    <source>
        <dbReference type="ARBA" id="ARBA00012616"/>
    </source>
</evidence>
<evidence type="ECO:0000256" key="6">
    <source>
        <dbReference type="ARBA" id="ARBA00047665"/>
    </source>
</evidence>
<protein>
    <recommendedName>
        <fullName evidence="2 7">Aminomethyltransferase</fullName>
        <ecNumber evidence="2 7">2.1.2.10</ecNumber>
    </recommendedName>
    <alternativeName>
        <fullName evidence="5 7">Glycine cleavage system T protein</fullName>
    </alternativeName>
</protein>
<dbReference type="InterPro" id="IPR022903">
    <property type="entry name" value="GcvT_bac"/>
</dbReference>
<dbReference type="Gene3D" id="2.40.30.110">
    <property type="entry name" value="Aminomethyltransferase beta-barrel domains"/>
    <property type="match status" value="1"/>
</dbReference>
<evidence type="ECO:0000256" key="5">
    <source>
        <dbReference type="ARBA" id="ARBA00031395"/>
    </source>
</evidence>
<keyword evidence="12" id="KW-1185">Reference proteome</keyword>
<dbReference type="KEGG" id="taz:TREAZ_2949"/>
<evidence type="ECO:0000313" key="12">
    <source>
        <dbReference type="Proteomes" id="UP000009222"/>
    </source>
</evidence>
<dbReference type="InterPro" id="IPR006223">
    <property type="entry name" value="GcvT"/>
</dbReference>
<dbReference type="RefSeq" id="WP_015712598.1">
    <property type="nucleotide sequence ID" value="NC_015577.1"/>
</dbReference>
<dbReference type="Gene3D" id="3.30.70.1400">
    <property type="entry name" value="Aminomethyltransferase beta-barrel domains"/>
    <property type="match status" value="1"/>
</dbReference>
<dbReference type="SUPFAM" id="SSF103025">
    <property type="entry name" value="Folate-binding domain"/>
    <property type="match status" value="1"/>
</dbReference>
<dbReference type="eggNOG" id="COG0404">
    <property type="taxonomic scope" value="Bacteria"/>
</dbReference>
<evidence type="ECO:0000259" key="10">
    <source>
        <dbReference type="Pfam" id="PF08669"/>
    </source>
</evidence>
<dbReference type="InterPro" id="IPR013977">
    <property type="entry name" value="GcvT_C"/>
</dbReference>
<dbReference type="HAMAP" id="MF_00259">
    <property type="entry name" value="GcvT"/>
    <property type="match status" value="1"/>
</dbReference>
<dbReference type="GO" id="GO:0008168">
    <property type="term" value="F:methyltransferase activity"/>
    <property type="evidence" value="ECO:0007669"/>
    <property type="project" value="UniProtKB-KW"/>
</dbReference>
<proteinExistence type="inferred from homology"/>
<dbReference type="FunFam" id="3.30.70.1400:FF:000001">
    <property type="entry name" value="Aminomethyltransferase"/>
    <property type="match status" value="1"/>
</dbReference>
<dbReference type="GO" id="GO:0004047">
    <property type="term" value="F:aminomethyltransferase activity"/>
    <property type="evidence" value="ECO:0007669"/>
    <property type="project" value="UniProtKB-UniRule"/>
</dbReference>
<dbReference type="InParanoid" id="F5YBS0"/>
<dbReference type="SUPFAM" id="SSF101790">
    <property type="entry name" value="Aminomethyltransferase beta-barrel domain"/>
    <property type="match status" value="1"/>
</dbReference>
<sequence length="362" mass="39311">MEKKTPLYPWHESHGGRIVPFASYLLPVQYESGVIAEHNAVREKAGLFDVSHMGEFAIAGKAALEALQKILTNDFTNMAIGRVRYSLMCNEQGCIIDDLVVCKMDEGRYMLVVNAANRDKDAAWIKTKLKEIKLDGASFEDVSDKFAQIALQGPLAPAILSSLSNTIPEKYYTLIERGSVAGIDCIVSRTGYTGETGFELYCKPDDAIALWEKIMQAGKNSGLIPCGLGARDTLRLEASMPLYGHEMDETITPFEAGLASAVKMNKDFFIGKEGLTGKEKPGRIRTGLKIIDRGIARENCPVSVNGKNVGKTTSGTFCPHLKAAMAMALLDTSIAAPGNIVDVDVRGRIIKAETCALPFSLI</sequence>
<dbReference type="GO" id="GO:0019464">
    <property type="term" value="P:glycine decarboxylation via glycine cleavage system"/>
    <property type="evidence" value="ECO:0007669"/>
    <property type="project" value="UniProtKB-UniRule"/>
</dbReference>
<comment type="function">
    <text evidence="7">The glycine cleavage system catalyzes the degradation of glycine.</text>
</comment>
<evidence type="ECO:0000259" key="9">
    <source>
        <dbReference type="Pfam" id="PF01571"/>
    </source>
</evidence>
<accession>F5YBS0</accession>
<dbReference type="InterPro" id="IPR029043">
    <property type="entry name" value="GcvT/YgfZ_C"/>
</dbReference>
<evidence type="ECO:0000256" key="4">
    <source>
        <dbReference type="ARBA" id="ARBA00022679"/>
    </source>
</evidence>
<dbReference type="Gene3D" id="4.10.1250.10">
    <property type="entry name" value="Aminomethyltransferase fragment"/>
    <property type="match status" value="1"/>
</dbReference>
<dbReference type="FunCoup" id="F5YBS0">
    <property type="interactions" value="352"/>
</dbReference>
<dbReference type="PIRSF" id="PIRSF006487">
    <property type="entry name" value="GcvT"/>
    <property type="match status" value="1"/>
</dbReference>
<dbReference type="EC" id="2.1.2.10" evidence="2 7"/>
<dbReference type="AlphaFoldDB" id="F5YBS0"/>